<name>A0A8H5WQ01_FUSCI</name>
<dbReference type="Proteomes" id="UP000572754">
    <property type="component" value="Unassembled WGS sequence"/>
</dbReference>
<gene>
    <name evidence="1" type="ORF">FCIRC_10080</name>
</gene>
<accession>A0A8H5WQ01</accession>
<proteinExistence type="predicted"/>
<reference evidence="2" key="1">
    <citation type="journal article" date="2020" name="BMC Genomics">
        <title>Correction to: Identification and distribution of gene clusters required for synthesis of sphingolipid metabolism inhibitors in diverse species of the filamentous fungus Fusarium.</title>
        <authorList>
            <person name="Kim H.S."/>
            <person name="Lohmar J.M."/>
            <person name="Busman M."/>
            <person name="Brown D.W."/>
            <person name="Naumann T.A."/>
            <person name="Divon H.H."/>
            <person name="Lysoe E."/>
            <person name="Uhlig S."/>
            <person name="Proctor R.H."/>
        </authorList>
    </citation>
    <scope>NUCLEOTIDE SEQUENCE [LARGE SCALE GENOMIC DNA]</scope>
    <source>
        <strain evidence="2">NRRL 25331</strain>
    </source>
</reference>
<evidence type="ECO:0000313" key="1">
    <source>
        <dbReference type="EMBL" id="KAF5666725.1"/>
    </source>
</evidence>
<evidence type="ECO:0000313" key="2">
    <source>
        <dbReference type="Proteomes" id="UP000572754"/>
    </source>
</evidence>
<protein>
    <submittedName>
        <fullName evidence="1">Uncharacterized protein</fullName>
    </submittedName>
</protein>
<dbReference type="AlphaFoldDB" id="A0A8H5WQ01"/>
<comment type="caution">
    <text evidence="1">The sequence shown here is derived from an EMBL/GenBank/DDBJ whole genome shotgun (WGS) entry which is preliminary data.</text>
</comment>
<dbReference type="EMBL" id="JAAQPE010000365">
    <property type="protein sequence ID" value="KAF5666725.1"/>
    <property type="molecule type" value="Genomic_DNA"/>
</dbReference>
<sequence>MNWMKLTFFCKPGAPSIGGPFAAEGFQPDEAEFILPLMVPVALQLNNPTREGEILWLEIRLHGDSNYSVLLETPSLGVVHAGLQAEPTSNTFSLRYRIERPQLLFLWKGKRGFLEDSVLFAIYPKGDVLKPNDDPMTIGPQLPSFTPNVFSQRPAWSWAPLQDIHSIKVQEQDAGVGFIGMYIYYNNGAQRFIGDYARFILGADMTDYVTLAPITHMYVEKWVPPVLPFWRNWPSRFLKMRVDFSVPGIRRSMHTQFDECKLEGELHFWFGPAMEPEFRVLPSGSWED</sequence>
<organism evidence="1 2">
    <name type="scientific">Fusarium circinatum</name>
    <name type="common">Pitch canker fungus</name>
    <name type="synonym">Gibberella circinata</name>
    <dbReference type="NCBI Taxonomy" id="48490"/>
    <lineage>
        <taxon>Eukaryota</taxon>
        <taxon>Fungi</taxon>
        <taxon>Dikarya</taxon>
        <taxon>Ascomycota</taxon>
        <taxon>Pezizomycotina</taxon>
        <taxon>Sordariomycetes</taxon>
        <taxon>Hypocreomycetidae</taxon>
        <taxon>Hypocreales</taxon>
        <taxon>Nectriaceae</taxon>
        <taxon>Fusarium</taxon>
        <taxon>Fusarium fujikuroi species complex</taxon>
    </lineage>
</organism>
<reference evidence="1 2" key="2">
    <citation type="submission" date="2020-05" db="EMBL/GenBank/DDBJ databases">
        <title>Identification and distribution of gene clusters putatively required for synthesis of sphingolipid metabolism inhibitors in phylogenetically diverse species of the filamentous fungus Fusarium.</title>
        <authorList>
            <person name="Kim H.-S."/>
            <person name="Busman M."/>
            <person name="Brown D.W."/>
            <person name="Divon H."/>
            <person name="Uhlig S."/>
            <person name="Proctor R.H."/>
        </authorList>
    </citation>
    <scope>NUCLEOTIDE SEQUENCE [LARGE SCALE GENOMIC DNA]</scope>
    <source>
        <strain evidence="1 2">NRRL 25331</strain>
    </source>
</reference>
<keyword evidence="2" id="KW-1185">Reference proteome</keyword>